<keyword evidence="4" id="KW-0496">Mitochondrion</keyword>
<comment type="function">
    <text evidence="4">Associates with the EF-Tu.GDP complex and induces the exchange of GDP to GTP. It remains bound to the aminoacyl-tRNA.EF-Tu.GTP complex up to the GTP hydrolysis stage on the ribosome.</text>
</comment>
<keyword evidence="2 4" id="KW-0251">Elongation factor</keyword>
<evidence type="ECO:0000256" key="2">
    <source>
        <dbReference type="ARBA" id="ARBA00022768"/>
    </source>
</evidence>
<dbReference type="SUPFAM" id="SSF46934">
    <property type="entry name" value="UBA-like"/>
    <property type="match status" value="1"/>
</dbReference>
<name>A0A8H7PEL9_9FUNG</name>
<dbReference type="HAMAP" id="MF_00050">
    <property type="entry name" value="EF_Ts"/>
    <property type="match status" value="1"/>
</dbReference>
<dbReference type="SUPFAM" id="SSF54713">
    <property type="entry name" value="Elongation factor Ts (EF-Ts), dimerisation domain"/>
    <property type="match status" value="2"/>
</dbReference>
<dbReference type="PROSITE" id="PS01127">
    <property type="entry name" value="EF_TS_2"/>
    <property type="match status" value="1"/>
</dbReference>
<dbReference type="OrthoDB" id="277235at2759"/>
<sequence length="365" mass="39173">MFKAFQLTYSLPRCAALSPAVVRHASTANGFKPSIKLLAKLRQQTEVSMSKAKEALVKAENDFEKALAWLEEDAKVSGAKKAQKVAGRTAGEGLIAIATVEAPGRGEGGVKSRSTIIELNCETDFVSRNDLFKNLATQIASTSLFVPDVFQNLDKSRFIHHIPVESFINSPIMPHPSSVSADADALFKTVQESIVETIGKLGENITLRRVAIVADPESELQQIPKQHDRTILASAYTHGGDSTTGKIGGIAVLGLSGGPASSPALSKLSRNVARQVVGFNPTFLNESQAVIPEGSDKKEFLETNVLTHQNYMLGGGTVEEVVAKTGNDESVNCEVIDFVRWEVGEGIEKAEQDFAGEVLRAVKGN</sequence>
<keyword evidence="3 4" id="KW-0648">Protein biosynthesis</keyword>
<comment type="similarity">
    <text evidence="1 4">Belongs to the EF-Ts family.</text>
</comment>
<dbReference type="Pfam" id="PF00889">
    <property type="entry name" value="EF_TS"/>
    <property type="match status" value="1"/>
</dbReference>
<dbReference type="InterPro" id="IPR018101">
    <property type="entry name" value="Transl_elong_Ts_CS"/>
</dbReference>
<organism evidence="6 7">
    <name type="scientific">Umbelopsis vinacea</name>
    <dbReference type="NCBI Taxonomy" id="44442"/>
    <lineage>
        <taxon>Eukaryota</taxon>
        <taxon>Fungi</taxon>
        <taxon>Fungi incertae sedis</taxon>
        <taxon>Mucoromycota</taxon>
        <taxon>Mucoromycotina</taxon>
        <taxon>Umbelopsidomycetes</taxon>
        <taxon>Umbelopsidales</taxon>
        <taxon>Umbelopsidaceae</taxon>
        <taxon>Umbelopsis</taxon>
    </lineage>
</organism>
<keyword evidence="7" id="KW-1185">Reference proteome</keyword>
<dbReference type="Proteomes" id="UP000612746">
    <property type="component" value="Unassembled WGS sequence"/>
</dbReference>
<gene>
    <name evidence="4" type="primary">TSF1</name>
    <name evidence="6" type="ORF">INT44_002532</name>
</gene>
<evidence type="ECO:0000259" key="5">
    <source>
        <dbReference type="Pfam" id="PF00889"/>
    </source>
</evidence>
<feature type="domain" description="Translation elongation factor EFTs/EF1B dimerisation" evidence="5">
    <location>
        <begin position="115"/>
        <end position="288"/>
    </location>
</feature>
<dbReference type="GO" id="GO:0003746">
    <property type="term" value="F:translation elongation factor activity"/>
    <property type="evidence" value="ECO:0007669"/>
    <property type="project" value="UniProtKB-UniRule"/>
</dbReference>
<evidence type="ECO:0000256" key="3">
    <source>
        <dbReference type="ARBA" id="ARBA00022917"/>
    </source>
</evidence>
<dbReference type="EMBL" id="JAEPRA010000023">
    <property type="protein sequence ID" value="KAG2172517.1"/>
    <property type="molecule type" value="Genomic_DNA"/>
</dbReference>
<dbReference type="Gene3D" id="1.10.8.10">
    <property type="entry name" value="DNA helicase RuvA subunit, C-terminal domain"/>
    <property type="match status" value="1"/>
</dbReference>
<accession>A0A8H7PEL9</accession>
<dbReference type="PANTHER" id="PTHR11741">
    <property type="entry name" value="ELONGATION FACTOR TS"/>
    <property type="match status" value="1"/>
</dbReference>
<reference evidence="6" key="1">
    <citation type="submission" date="2020-12" db="EMBL/GenBank/DDBJ databases">
        <title>Metabolic potential, ecology and presence of endohyphal bacteria is reflected in genomic diversity of Mucoromycotina.</title>
        <authorList>
            <person name="Muszewska A."/>
            <person name="Okrasinska A."/>
            <person name="Steczkiewicz K."/>
            <person name="Drgas O."/>
            <person name="Orlowska M."/>
            <person name="Perlinska-Lenart U."/>
            <person name="Aleksandrzak-Piekarczyk T."/>
            <person name="Szatraj K."/>
            <person name="Zielenkiewicz U."/>
            <person name="Pilsyk S."/>
            <person name="Malc E."/>
            <person name="Mieczkowski P."/>
            <person name="Kruszewska J.S."/>
            <person name="Biernat P."/>
            <person name="Pawlowska J."/>
        </authorList>
    </citation>
    <scope>NUCLEOTIDE SEQUENCE</scope>
    <source>
        <strain evidence="6">WA0000051536</strain>
    </source>
</reference>
<evidence type="ECO:0000256" key="4">
    <source>
        <dbReference type="HAMAP-Rule" id="MF_03135"/>
    </source>
</evidence>
<dbReference type="AlphaFoldDB" id="A0A8H7PEL9"/>
<evidence type="ECO:0000256" key="1">
    <source>
        <dbReference type="ARBA" id="ARBA00005532"/>
    </source>
</evidence>
<dbReference type="InterPro" id="IPR001816">
    <property type="entry name" value="Transl_elong_EFTs/EF1B"/>
</dbReference>
<evidence type="ECO:0000313" key="7">
    <source>
        <dbReference type="Proteomes" id="UP000612746"/>
    </source>
</evidence>
<comment type="caution">
    <text evidence="6">The sequence shown here is derived from an EMBL/GenBank/DDBJ whole genome shotgun (WGS) entry which is preliminary data.</text>
</comment>
<proteinExistence type="inferred from homology"/>
<evidence type="ECO:0000313" key="6">
    <source>
        <dbReference type="EMBL" id="KAG2172517.1"/>
    </source>
</evidence>
<dbReference type="InterPro" id="IPR014039">
    <property type="entry name" value="Transl_elong_EFTs/EF1B_dimer"/>
</dbReference>
<comment type="subcellular location">
    <subcellularLocation>
        <location evidence="4">Mitochondrion</location>
    </subcellularLocation>
</comment>
<dbReference type="InterPro" id="IPR036402">
    <property type="entry name" value="EF-Ts_dimer_sf"/>
</dbReference>
<dbReference type="GO" id="GO:0070125">
    <property type="term" value="P:mitochondrial translational elongation"/>
    <property type="evidence" value="ECO:0007669"/>
    <property type="project" value="TreeGrafter"/>
</dbReference>
<dbReference type="Gene3D" id="3.30.479.20">
    <property type="entry name" value="Elongation factor Ts, dimerisation domain"/>
    <property type="match status" value="2"/>
</dbReference>
<dbReference type="InterPro" id="IPR009060">
    <property type="entry name" value="UBA-like_sf"/>
</dbReference>
<dbReference type="GO" id="GO:0005739">
    <property type="term" value="C:mitochondrion"/>
    <property type="evidence" value="ECO:0007669"/>
    <property type="project" value="UniProtKB-SubCell"/>
</dbReference>
<protein>
    <recommendedName>
        <fullName evidence="4">Elongation factor Ts, mitochondrial</fullName>
        <shortName evidence="4">EF-Ts</shortName>
        <shortName evidence="4">EF-TsMt</shortName>
    </recommendedName>
</protein>
<dbReference type="PANTHER" id="PTHR11741:SF0">
    <property type="entry name" value="ELONGATION FACTOR TS, MITOCHONDRIAL"/>
    <property type="match status" value="1"/>
</dbReference>